<dbReference type="Proteomes" id="UP000029352">
    <property type="component" value="Segment"/>
</dbReference>
<name>A0A088FUR6_9CAUD</name>
<organism evidence="1 2">
    <name type="scientific">Mycobacterium phage Omnicron</name>
    <dbReference type="NCBI Taxonomy" id="1541819"/>
    <lineage>
        <taxon>Viruses</taxon>
        <taxon>Duplodnaviria</taxon>
        <taxon>Heunggongvirae</taxon>
        <taxon>Uroviricota</taxon>
        <taxon>Caudoviricetes</taxon>
        <taxon>Weiservirinae</taxon>
        <taxon>Kratiovirus</taxon>
        <taxon>Kratiovirus omnicron</taxon>
    </lineage>
</organism>
<evidence type="ECO:0000313" key="1">
    <source>
        <dbReference type="EMBL" id="AIM50384.1"/>
    </source>
</evidence>
<dbReference type="GeneID" id="26628768"/>
<proteinExistence type="predicted"/>
<dbReference type="OrthoDB" id="18463at10239"/>
<gene>
    <name evidence="1" type="ORF">PBI_OMNICRON_51</name>
</gene>
<protein>
    <submittedName>
        <fullName evidence="1">Uncharacterized protein</fullName>
    </submittedName>
</protein>
<sequence length="112" mass="12127">MRKRLAAVAVAAVAVITLPSACSLANQQEHTGCTVTAKDTLYEANDGNTTRTKRVSTTCGSFDVEDSLAGGFNSWDLWQQLEVGKVYDLKTGGYRFGLTSMFPFLLEATPRS</sequence>
<accession>A0A088FUR6</accession>
<keyword evidence="2" id="KW-1185">Reference proteome</keyword>
<evidence type="ECO:0000313" key="2">
    <source>
        <dbReference type="Proteomes" id="UP000029352"/>
    </source>
</evidence>
<dbReference type="KEGG" id="vg:26628768"/>
<dbReference type="RefSeq" id="YP_009201683.1">
    <property type="nucleotide sequence ID" value="NC_028832.1"/>
</dbReference>
<reference evidence="1 2" key="1">
    <citation type="submission" date="2014-08" db="EMBL/GenBank/DDBJ databases">
        <authorList>
            <person name="Isern S."/>
            <person name="Ashley B.D."/>
            <person name="Baer T.D."/>
            <person name="Czarnecki K.W."/>
            <person name="Deneweth R.M."/>
            <person name="Gatt S.M."/>
            <person name="Jenkins M."/>
            <person name="Lang J.F."/>
            <person name="Marfizo C.J."/>
            <person name="McMahon C.W."/>
            <person name="Power T.R."/>
            <person name="Rosales K.A."/>
            <person name="Walter R.S."/>
            <person name="Wozny M.J."/>
            <person name="Yori S."/>
            <person name="Michael S.F."/>
            <person name="Anders K.R."/>
            <person name="Braun M.A."/>
            <person name="Delesalle V.A."/>
            <person name="Hughes L.E."/>
            <person name="Ware V.C."/>
            <person name="Bradley K.W."/>
            <person name="Barker L.P."/>
            <person name="Asai D.J."/>
            <person name="Bowman C.A."/>
            <person name="Russell D.A."/>
            <person name="Pope W.H."/>
            <person name="Jacobs-Sera D."/>
            <person name="Hendrix R.W."/>
            <person name="Hatfull G.F."/>
        </authorList>
    </citation>
    <scope>NUCLEOTIDE SEQUENCE [LARGE SCALE GENOMIC DNA]</scope>
</reference>
<dbReference type="EMBL" id="KM363596">
    <property type="protein sequence ID" value="AIM50384.1"/>
    <property type="molecule type" value="Genomic_DNA"/>
</dbReference>